<dbReference type="OMA" id="CGDYVEQ"/>
<evidence type="ECO:0000313" key="7">
    <source>
        <dbReference type="EMBL" id="TDG39519.1"/>
    </source>
</evidence>
<organism evidence="7 8">
    <name type="scientific">Drosophila navojoa</name>
    <name type="common">Fruit fly</name>
    <dbReference type="NCBI Taxonomy" id="7232"/>
    <lineage>
        <taxon>Eukaryota</taxon>
        <taxon>Metazoa</taxon>
        <taxon>Ecdysozoa</taxon>
        <taxon>Arthropoda</taxon>
        <taxon>Hexapoda</taxon>
        <taxon>Insecta</taxon>
        <taxon>Pterygota</taxon>
        <taxon>Neoptera</taxon>
        <taxon>Endopterygota</taxon>
        <taxon>Diptera</taxon>
        <taxon>Brachycera</taxon>
        <taxon>Muscomorpha</taxon>
        <taxon>Ephydroidea</taxon>
        <taxon>Drosophilidae</taxon>
        <taxon>Drosophila</taxon>
    </lineage>
</organism>
<dbReference type="InterPro" id="IPR033335">
    <property type="entry name" value="JUPITER"/>
</dbReference>
<keyword evidence="4" id="KW-0597">Phosphoprotein</keyword>
<keyword evidence="8" id="KW-1185">Reference proteome</keyword>
<evidence type="ECO:0000256" key="5">
    <source>
        <dbReference type="ARBA" id="ARBA00023242"/>
    </source>
</evidence>
<evidence type="ECO:0000313" key="8">
    <source>
        <dbReference type="Proteomes" id="UP000295192"/>
    </source>
</evidence>
<dbReference type="GO" id="GO:0005737">
    <property type="term" value="C:cytoplasm"/>
    <property type="evidence" value="ECO:0007669"/>
    <property type="project" value="UniProtKB-SubCell"/>
</dbReference>
<evidence type="ECO:0000256" key="2">
    <source>
        <dbReference type="ARBA" id="ARBA00004496"/>
    </source>
</evidence>
<feature type="region of interest" description="Disordered" evidence="6">
    <location>
        <begin position="1"/>
        <end position="34"/>
    </location>
</feature>
<gene>
    <name evidence="7" type="ORF">AWZ03_014059</name>
</gene>
<dbReference type="OrthoDB" id="6367565at2759"/>
<feature type="compositionally biased region" description="Polar residues" evidence="6">
    <location>
        <begin position="164"/>
        <end position="176"/>
    </location>
</feature>
<feature type="region of interest" description="Disordered" evidence="6">
    <location>
        <begin position="53"/>
        <end position="98"/>
    </location>
</feature>
<name>A0A484ASF3_DRONA</name>
<evidence type="ECO:0000256" key="4">
    <source>
        <dbReference type="ARBA" id="ARBA00022553"/>
    </source>
</evidence>
<comment type="caution">
    <text evidence="7">The sequence shown here is derived from an EMBL/GenBank/DDBJ whole genome shotgun (WGS) entry which is preliminary data.</text>
</comment>
<evidence type="ECO:0000256" key="3">
    <source>
        <dbReference type="ARBA" id="ARBA00022490"/>
    </source>
</evidence>
<dbReference type="GO" id="GO:0005634">
    <property type="term" value="C:nucleus"/>
    <property type="evidence" value="ECO:0007669"/>
    <property type="project" value="UniProtKB-SubCell"/>
</dbReference>
<reference evidence="7 8" key="1">
    <citation type="journal article" date="2019" name="J. Hered.">
        <title>An Improved Genome Assembly for Drosophila navojoa, the Basal Species in the mojavensis Cluster.</title>
        <authorList>
            <person name="Vanderlinde T."/>
            <person name="Dupim E.G."/>
            <person name="Nazario-Yepiz N.O."/>
            <person name="Carvalho A.B."/>
        </authorList>
    </citation>
    <scope>NUCLEOTIDE SEQUENCE [LARGE SCALE GENOMIC DNA]</scope>
    <source>
        <strain evidence="7">Navoj_Jal97</strain>
        <tissue evidence="7">Whole organism</tissue>
    </source>
</reference>
<dbReference type="Pfam" id="PF17054">
    <property type="entry name" value="JUPITER"/>
    <property type="match status" value="1"/>
</dbReference>
<sequence length="187" mass="20172">MSNKAPEPQAFERDEACPVSPVPSAEEQRPVDTLNVDLPCTTHAVGPVPAENASFVESDNHDAYQQCRRDSSTNPEPTYSLNNMAPEPDLKEPMGVCGDYVEQSTPPCVKLDNKDIFYSRNPITGSGLNGDGVGGLKPRKIKNREGNPVTGEGYKPGATDFIQPHSQPMQSNSNSRVPPGGYSSGLW</sequence>
<proteinExistence type="predicted"/>
<comment type="subcellular location">
    <subcellularLocation>
        <location evidence="2">Cytoplasm</location>
    </subcellularLocation>
    <subcellularLocation>
        <location evidence="1">Nucleus</location>
    </subcellularLocation>
</comment>
<dbReference type="KEGG" id="dnv:108657861"/>
<keyword evidence="3" id="KW-0963">Cytoplasm</keyword>
<feature type="compositionally biased region" description="Polar residues" evidence="6">
    <location>
        <begin position="72"/>
        <end position="83"/>
    </location>
</feature>
<evidence type="ECO:0000256" key="1">
    <source>
        <dbReference type="ARBA" id="ARBA00004123"/>
    </source>
</evidence>
<feature type="region of interest" description="Disordered" evidence="6">
    <location>
        <begin position="120"/>
        <end position="187"/>
    </location>
</feature>
<dbReference type="EMBL" id="LSRL02000992">
    <property type="protein sequence ID" value="TDG39519.1"/>
    <property type="molecule type" value="Genomic_DNA"/>
</dbReference>
<keyword evidence="5" id="KW-0539">Nucleus</keyword>
<feature type="compositionally biased region" description="Basic and acidic residues" evidence="6">
    <location>
        <begin position="58"/>
        <end position="71"/>
    </location>
</feature>
<accession>A0A484ASF3</accession>
<dbReference type="Proteomes" id="UP000295192">
    <property type="component" value="Unassembled WGS sequence"/>
</dbReference>
<protein>
    <submittedName>
        <fullName evidence="7">Uncharacterized protein</fullName>
    </submittedName>
</protein>
<evidence type="ECO:0000256" key="6">
    <source>
        <dbReference type="SAM" id="MobiDB-lite"/>
    </source>
</evidence>
<dbReference type="AlphaFoldDB" id="A0A484ASF3"/>